<accession>A0ABT7T1U7</accession>
<evidence type="ECO:0008006" key="4">
    <source>
        <dbReference type="Google" id="ProtNLM"/>
    </source>
</evidence>
<organism evidence="2 3">
    <name type="scientific">Alteromonas arenosi</name>
    <dbReference type="NCBI Taxonomy" id="3055817"/>
    <lineage>
        <taxon>Bacteria</taxon>
        <taxon>Pseudomonadati</taxon>
        <taxon>Pseudomonadota</taxon>
        <taxon>Gammaproteobacteria</taxon>
        <taxon>Alteromonadales</taxon>
        <taxon>Alteromonadaceae</taxon>
        <taxon>Alteromonas/Salinimonas group</taxon>
        <taxon>Alteromonas</taxon>
    </lineage>
</organism>
<protein>
    <recommendedName>
        <fullName evidence="4">DUF3251 domain-containing protein</fullName>
    </recommendedName>
</protein>
<dbReference type="InterPro" id="IPR046703">
    <property type="entry name" value="DUF6776"/>
</dbReference>
<feature type="transmembrane region" description="Helical" evidence="1">
    <location>
        <begin position="15"/>
        <end position="34"/>
    </location>
</feature>
<proteinExistence type="predicted"/>
<sequence length="239" mass="26956">MNLQQLRTQLSETRYTLVIVLVMLVMLYIGFQLAQLSFDYLSRQLAISQNTAANLAAENQRLVTTSNELSAQLEIAKLANEALDERIRDGLERERALKEQVTFYQNVVAPELSEQGFSADGVQITAAASEGYYTLSMVLIQQTRVKGTINGRLNLVISGSQNGQPASINLNRQDVGNDGQMDYSFRYFQTMDIVFTLPADFVPERLQISTDIRQFRRVRGSYSRTLDINITDNGEIELQ</sequence>
<keyword evidence="1" id="KW-0472">Membrane</keyword>
<evidence type="ECO:0000313" key="3">
    <source>
        <dbReference type="Proteomes" id="UP001234343"/>
    </source>
</evidence>
<keyword evidence="1" id="KW-1133">Transmembrane helix</keyword>
<gene>
    <name evidence="2" type="ORF">QTP81_14360</name>
</gene>
<dbReference type="Proteomes" id="UP001234343">
    <property type="component" value="Unassembled WGS sequence"/>
</dbReference>
<dbReference type="RefSeq" id="WP_289366446.1">
    <property type="nucleotide sequence ID" value="NZ_JAUCBP010000012.1"/>
</dbReference>
<comment type="caution">
    <text evidence="2">The sequence shown here is derived from an EMBL/GenBank/DDBJ whole genome shotgun (WGS) entry which is preliminary data.</text>
</comment>
<reference evidence="2 3" key="1">
    <citation type="submission" date="2023-06" db="EMBL/GenBank/DDBJ databases">
        <title>Alteromonas sp. ASW11-36 isolated from intertidal sand.</title>
        <authorList>
            <person name="Li Y."/>
        </authorList>
    </citation>
    <scope>NUCLEOTIDE SEQUENCE [LARGE SCALE GENOMIC DNA]</scope>
    <source>
        <strain evidence="2 3">ASW11-36</strain>
    </source>
</reference>
<name>A0ABT7T1U7_9ALTE</name>
<evidence type="ECO:0000256" key="1">
    <source>
        <dbReference type="SAM" id="Phobius"/>
    </source>
</evidence>
<keyword evidence="1" id="KW-0812">Transmembrane</keyword>
<keyword evidence="3" id="KW-1185">Reference proteome</keyword>
<dbReference type="EMBL" id="JAUCBP010000012">
    <property type="protein sequence ID" value="MDM7861782.1"/>
    <property type="molecule type" value="Genomic_DNA"/>
</dbReference>
<evidence type="ECO:0000313" key="2">
    <source>
        <dbReference type="EMBL" id="MDM7861782.1"/>
    </source>
</evidence>
<dbReference type="Pfam" id="PF20567">
    <property type="entry name" value="DUF6776"/>
    <property type="match status" value="1"/>
</dbReference>